<evidence type="ECO:0000313" key="3">
    <source>
        <dbReference type="EMBL" id="OHA59642.1"/>
    </source>
</evidence>
<organism evidence="3 4">
    <name type="scientific">Candidatus Vogelbacteria bacterium RIFOXYD1_FULL_46_19</name>
    <dbReference type="NCBI Taxonomy" id="1802439"/>
    <lineage>
        <taxon>Bacteria</taxon>
        <taxon>Candidatus Vogeliibacteriota</taxon>
    </lineage>
</organism>
<name>A0A1G2QHZ3_9BACT</name>
<dbReference type="AlphaFoldDB" id="A0A1G2QHZ3"/>
<proteinExistence type="predicted"/>
<keyword evidence="2" id="KW-0472">Membrane</keyword>
<evidence type="ECO:0000313" key="4">
    <source>
        <dbReference type="Proteomes" id="UP000177838"/>
    </source>
</evidence>
<evidence type="ECO:0000256" key="1">
    <source>
        <dbReference type="SAM" id="MobiDB-lite"/>
    </source>
</evidence>
<evidence type="ECO:0000256" key="2">
    <source>
        <dbReference type="SAM" id="Phobius"/>
    </source>
</evidence>
<dbReference type="InterPro" id="IPR036366">
    <property type="entry name" value="PGBDSf"/>
</dbReference>
<feature type="region of interest" description="Disordered" evidence="1">
    <location>
        <begin position="390"/>
        <end position="479"/>
    </location>
</feature>
<evidence type="ECO:0008006" key="5">
    <source>
        <dbReference type="Google" id="ProtNLM"/>
    </source>
</evidence>
<dbReference type="EMBL" id="MHTK01000006">
    <property type="protein sequence ID" value="OHA59642.1"/>
    <property type="molecule type" value="Genomic_DNA"/>
</dbReference>
<feature type="region of interest" description="Disordered" evidence="1">
    <location>
        <begin position="89"/>
        <end position="132"/>
    </location>
</feature>
<protein>
    <recommendedName>
        <fullName evidence="5">Peptidoglycan binding-like domain-containing protein</fullName>
    </recommendedName>
</protein>
<dbReference type="SUPFAM" id="SSF47090">
    <property type="entry name" value="PGBD-like"/>
    <property type="match status" value="1"/>
</dbReference>
<feature type="compositionally biased region" description="Low complexity" evidence="1">
    <location>
        <begin position="166"/>
        <end position="182"/>
    </location>
</feature>
<keyword evidence="2" id="KW-0812">Transmembrane</keyword>
<accession>A0A1G2QHZ3</accession>
<dbReference type="InterPro" id="IPR036365">
    <property type="entry name" value="PGBD-like_sf"/>
</dbReference>
<dbReference type="Gene3D" id="1.10.101.10">
    <property type="entry name" value="PGBD-like superfamily/PGBD"/>
    <property type="match status" value="1"/>
</dbReference>
<dbReference type="Proteomes" id="UP000177838">
    <property type="component" value="Unassembled WGS sequence"/>
</dbReference>
<reference evidence="3 4" key="1">
    <citation type="journal article" date="2016" name="Nat. Commun.">
        <title>Thousands of microbial genomes shed light on interconnected biogeochemical processes in an aquifer system.</title>
        <authorList>
            <person name="Anantharaman K."/>
            <person name="Brown C.T."/>
            <person name="Hug L.A."/>
            <person name="Sharon I."/>
            <person name="Castelle C.J."/>
            <person name="Probst A.J."/>
            <person name="Thomas B.C."/>
            <person name="Singh A."/>
            <person name="Wilkins M.J."/>
            <person name="Karaoz U."/>
            <person name="Brodie E.L."/>
            <person name="Williams K.H."/>
            <person name="Hubbard S.S."/>
            <person name="Banfield J.F."/>
        </authorList>
    </citation>
    <scope>NUCLEOTIDE SEQUENCE [LARGE SCALE GENOMIC DNA]</scope>
</reference>
<sequence length="785" mass="84003">MFTTKNYPLYSIFITVAVAFGLFAVVGLTPILAEAESVDQAVVETVAQPETQAQEETNDDMVEDKDEQLPLTGGVESELALIGETEEGQKALGGEEDPATFEAEKVEVPPVASSTPMTNMTEETDSATSTSALENDQAILIPPMASSTSELETEGEDVPFVPPVASSTPGTPGGMTPPSADPFDPDADGGDNLGFEIVSLENSFTTAENLDDNETEIEVVSAENTFNTLSDSQEPALTEAVSGEYDFTTLALTEEAGEVVSLEHTFNTLSDSQEPALTEAVSGEFNFVTLPGDVEPPLLDEVVSMEHFFTTDGGGEEPPLEETVSLEYSFTTLSDGGEPPLDEVVSEEYTFRTDSIGQEVVSVEYSFVTDRDDGGEPPLDEVVSAEYAFTTTSGGGEPPIDEVVSDEHSFTTTDGGGGEPPLDEVVSTEYSFTTSGSGEPPLDEEISDEYSFTTSNGGGGGDDDDDNGGGGGGGGRRRVDRDEVLASACPVYLREFIRLGQANNPTEVLKLQWFLLNYEGFNVPLTGYYDLQTFEAVKSFQLRYAEDVLHTWGITDPTGYVYITTMLKINYLYCEIDDPIRLELQLPAGVMAGAGHVAWSGYGATGLGKGSGAELLIYPPLVREGQGFAPLDLDLPQAVETKSRNLIHLAAAGFSSIFSSDDWDFRAWLLVGLILLALVLVGLIGWLAYRLSQVRKERELLEESNNLINEAEAELGAFPLVGEGAETAPVQEETDEVISEYNQVNGNDAEAMVDGGQAAIPLGAASVDKKEAEEELETVIVPEKY</sequence>
<dbReference type="STRING" id="1802439.A2589_02175"/>
<feature type="compositionally biased region" description="Polar residues" evidence="1">
    <location>
        <begin position="428"/>
        <end position="437"/>
    </location>
</feature>
<feature type="region of interest" description="Disordered" evidence="1">
    <location>
        <begin position="147"/>
        <end position="192"/>
    </location>
</feature>
<feature type="transmembrane region" description="Helical" evidence="2">
    <location>
        <begin position="667"/>
        <end position="689"/>
    </location>
</feature>
<comment type="caution">
    <text evidence="3">The sequence shown here is derived from an EMBL/GenBank/DDBJ whole genome shotgun (WGS) entry which is preliminary data.</text>
</comment>
<feature type="transmembrane region" description="Helical" evidence="2">
    <location>
        <begin position="12"/>
        <end position="33"/>
    </location>
</feature>
<keyword evidence="2" id="KW-1133">Transmembrane helix</keyword>
<gene>
    <name evidence="3" type="ORF">A2589_02175</name>
</gene>